<dbReference type="CDD" id="cd02020">
    <property type="entry name" value="CMPK"/>
    <property type="match status" value="1"/>
</dbReference>
<dbReference type="OrthoDB" id="9807434at2"/>
<comment type="similarity">
    <text evidence="1 8">Belongs to the cytidylate kinase family. Type 1 subfamily.</text>
</comment>
<dbReference type="HAMAP" id="MF_00238">
    <property type="entry name" value="Cytidyl_kinase_type1"/>
    <property type="match status" value="1"/>
</dbReference>
<comment type="catalytic activity">
    <reaction evidence="7 8">
        <text>CMP + ATP = CDP + ADP</text>
        <dbReference type="Rhea" id="RHEA:11600"/>
        <dbReference type="ChEBI" id="CHEBI:30616"/>
        <dbReference type="ChEBI" id="CHEBI:58069"/>
        <dbReference type="ChEBI" id="CHEBI:60377"/>
        <dbReference type="ChEBI" id="CHEBI:456216"/>
        <dbReference type="EC" id="2.7.4.25"/>
    </reaction>
</comment>
<dbReference type="InterPro" id="IPR011994">
    <property type="entry name" value="Cytidylate_kinase_dom"/>
</dbReference>
<dbReference type="EMBL" id="CP001348">
    <property type="protein sequence ID" value="ACL76080.1"/>
    <property type="molecule type" value="Genomic_DNA"/>
</dbReference>
<proteinExistence type="inferred from homology"/>
<dbReference type="Pfam" id="PF02224">
    <property type="entry name" value="Cytidylate_kin"/>
    <property type="match status" value="1"/>
</dbReference>
<keyword evidence="8" id="KW-0963">Cytoplasm</keyword>
<gene>
    <name evidence="8" type="primary">cmk</name>
    <name evidence="10" type="ordered locus">Ccel_1729</name>
</gene>
<dbReference type="EC" id="2.7.4.25" evidence="8"/>
<feature type="binding site" evidence="8">
    <location>
        <begin position="9"/>
        <end position="17"/>
    </location>
    <ligand>
        <name>ATP</name>
        <dbReference type="ChEBI" id="CHEBI:30616"/>
    </ligand>
</feature>
<accession>B8I2T7</accession>
<dbReference type="PANTHER" id="PTHR21299">
    <property type="entry name" value="CYTIDYLATE KINASE/PANTOATE-BETA-ALANINE LIGASE"/>
    <property type="match status" value="1"/>
</dbReference>
<evidence type="ECO:0000256" key="8">
    <source>
        <dbReference type="HAMAP-Rule" id="MF_00238"/>
    </source>
</evidence>
<keyword evidence="11" id="KW-1185">Reference proteome</keyword>
<evidence type="ECO:0000256" key="5">
    <source>
        <dbReference type="ARBA" id="ARBA00022840"/>
    </source>
</evidence>
<dbReference type="GO" id="GO:0036431">
    <property type="term" value="F:dCMP kinase activity"/>
    <property type="evidence" value="ECO:0007669"/>
    <property type="project" value="InterPro"/>
</dbReference>
<comment type="catalytic activity">
    <reaction evidence="6 8">
        <text>dCMP + ATP = dCDP + ADP</text>
        <dbReference type="Rhea" id="RHEA:25094"/>
        <dbReference type="ChEBI" id="CHEBI:30616"/>
        <dbReference type="ChEBI" id="CHEBI:57566"/>
        <dbReference type="ChEBI" id="CHEBI:58593"/>
        <dbReference type="ChEBI" id="CHEBI:456216"/>
        <dbReference type="EC" id="2.7.4.25"/>
    </reaction>
</comment>
<dbReference type="Gene3D" id="3.40.50.300">
    <property type="entry name" value="P-loop containing nucleotide triphosphate hydrolases"/>
    <property type="match status" value="1"/>
</dbReference>
<dbReference type="KEGG" id="cce:Ccel_1729"/>
<comment type="subcellular location">
    <subcellularLocation>
        <location evidence="8">Cytoplasm</location>
    </subcellularLocation>
</comment>
<dbReference type="GO" id="GO:0005829">
    <property type="term" value="C:cytosol"/>
    <property type="evidence" value="ECO:0007669"/>
    <property type="project" value="TreeGrafter"/>
</dbReference>
<evidence type="ECO:0000256" key="7">
    <source>
        <dbReference type="ARBA" id="ARBA00048478"/>
    </source>
</evidence>
<dbReference type="GO" id="GO:0005524">
    <property type="term" value="F:ATP binding"/>
    <property type="evidence" value="ECO:0007669"/>
    <property type="project" value="UniProtKB-UniRule"/>
</dbReference>
<dbReference type="RefSeq" id="WP_015925195.1">
    <property type="nucleotide sequence ID" value="NC_011898.1"/>
</dbReference>
<evidence type="ECO:0000313" key="11">
    <source>
        <dbReference type="Proteomes" id="UP000001349"/>
    </source>
</evidence>
<dbReference type="InterPro" id="IPR027417">
    <property type="entry name" value="P-loop_NTPase"/>
</dbReference>
<dbReference type="SUPFAM" id="SSF52540">
    <property type="entry name" value="P-loop containing nucleoside triphosphate hydrolases"/>
    <property type="match status" value="1"/>
</dbReference>
<dbReference type="STRING" id="394503.Ccel_1729"/>
<evidence type="ECO:0000256" key="2">
    <source>
        <dbReference type="ARBA" id="ARBA00022679"/>
    </source>
</evidence>
<organism evidence="10 11">
    <name type="scientific">Ruminiclostridium cellulolyticum (strain ATCC 35319 / DSM 5812 / JCM 6584 / H10)</name>
    <name type="common">Clostridium cellulolyticum</name>
    <dbReference type="NCBI Taxonomy" id="394503"/>
    <lineage>
        <taxon>Bacteria</taxon>
        <taxon>Bacillati</taxon>
        <taxon>Bacillota</taxon>
        <taxon>Clostridia</taxon>
        <taxon>Eubacteriales</taxon>
        <taxon>Oscillospiraceae</taxon>
        <taxon>Ruminiclostridium</taxon>
    </lineage>
</organism>
<dbReference type="GO" id="GO:0006220">
    <property type="term" value="P:pyrimidine nucleotide metabolic process"/>
    <property type="evidence" value="ECO:0007669"/>
    <property type="project" value="UniProtKB-UniRule"/>
</dbReference>
<feature type="domain" description="Cytidylate kinase" evidence="9">
    <location>
        <begin position="5"/>
        <end position="217"/>
    </location>
</feature>
<evidence type="ECO:0000256" key="4">
    <source>
        <dbReference type="ARBA" id="ARBA00022777"/>
    </source>
</evidence>
<dbReference type="PANTHER" id="PTHR21299:SF2">
    <property type="entry name" value="CYTIDYLATE KINASE"/>
    <property type="match status" value="1"/>
</dbReference>
<dbReference type="eggNOG" id="COG0283">
    <property type="taxonomic scope" value="Bacteria"/>
</dbReference>
<protein>
    <recommendedName>
        <fullName evidence="8">Cytidylate kinase</fullName>
        <shortName evidence="8">CK</shortName>
        <ecNumber evidence="8">2.7.4.25</ecNumber>
    </recommendedName>
    <alternativeName>
        <fullName evidence="8">Cytidine monophosphate kinase</fullName>
        <shortName evidence="8">CMP kinase</shortName>
    </alternativeName>
</protein>
<evidence type="ECO:0000256" key="1">
    <source>
        <dbReference type="ARBA" id="ARBA00009427"/>
    </source>
</evidence>
<keyword evidence="3 8" id="KW-0547">Nucleotide-binding</keyword>
<name>B8I2T7_RUMCH</name>
<dbReference type="Proteomes" id="UP000001349">
    <property type="component" value="Chromosome"/>
</dbReference>
<dbReference type="GO" id="GO:0036430">
    <property type="term" value="F:CMP kinase activity"/>
    <property type="evidence" value="ECO:0007669"/>
    <property type="project" value="RHEA"/>
</dbReference>
<reference evidence="10 11" key="1">
    <citation type="submission" date="2009-01" db="EMBL/GenBank/DDBJ databases">
        <title>Complete sequence of Clostridium cellulolyticum H10.</title>
        <authorList>
            <consortium name="US DOE Joint Genome Institute"/>
            <person name="Lucas S."/>
            <person name="Copeland A."/>
            <person name="Lapidus A."/>
            <person name="Glavina del Rio T."/>
            <person name="Dalin E."/>
            <person name="Tice H."/>
            <person name="Bruce D."/>
            <person name="Goodwin L."/>
            <person name="Pitluck S."/>
            <person name="Chertkov O."/>
            <person name="Saunders E."/>
            <person name="Brettin T."/>
            <person name="Detter J.C."/>
            <person name="Han C."/>
            <person name="Larimer F."/>
            <person name="Land M."/>
            <person name="Hauser L."/>
            <person name="Kyrpides N."/>
            <person name="Ivanova N."/>
            <person name="Zhou J."/>
            <person name="Richardson P."/>
        </authorList>
    </citation>
    <scope>NUCLEOTIDE SEQUENCE [LARGE SCALE GENOMIC DNA]</scope>
    <source>
        <strain evidence="11">ATCC 35319 / DSM 5812 / JCM 6584 / H10</strain>
    </source>
</reference>
<evidence type="ECO:0000259" key="9">
    <source>
        <dbReference type="Pfam" id="PF02224"/>
    </source>
</evidence>
<dbReference type="GO" id="GO:0015949">
    <property type="term" value="P:nucleobase-containing small molecule interconversion"/>
    <property type="evidence" value="ECO:0007669"/>
    <property type="project" value="TreeGrafter"/>
</dbReference>
<keyword evidence="5 8" id="KW-0067">ATP-binding</keyword>
<dbReference type="InterPro" id="IPR003136">
    <property type="entry name" value="Cytidylate_kin"/>
</dbReference>
<evidence type="ECO:0000256" key="6">
    <source>
        <dbReference type="ARBA" id="ARBA00047615"/>
    </source>
</evidence>
<evidence type="ECO:0000256" key="3">
    <source>
        <dbReference type="ARBA" id="ARBA00022741"/>
    </source>
</evidence>
<evidence type="ECO:0000313" key="10">
    <source>
        <dbReference type="EMBL" id="ACL76080.1"/>
    </source>
</evidence>
<dbReference type="HOGENOM" id="CLU_079959_0_2_9"/>
<dbReference type="AlphaFoldDB" id="B8I2T7"/>
<keyword evidence="4 8" id="KW-0418">Kinase</keyword>
<dbReference type="NCBIfam" id="TIGR00017">
    <property type="entry name" value="cmk"/>
    <property type="match status" value="1"/>
</dbReference>
<keyword evidence="2 8" id="KW-0808">Transferase</keyword>
<sequence length="223" mass="24920">MPKSIAIDGPAGAGKSTIAKKVSAELGFIYLDTGAMYRAVALKAIETGINTKSREDLINIIDNINITITHDDNVQKIFLDGRDVSEHIRTAQVSAGAADVAAIKEVRLKMVELQRRIAGEKDVVMDGRDIGSYVLPQANLKVFLTANIDERAKRRYEELVLKGQEVYLEEVREDMMNRDHNDMSRAFAPLKKVPDAVEIDSTSMTIEEVAERILYFYNNYANI</sequence>